<protein>
    <submittedName>
        <fullName evidence="7">Aspartate aminotransferase</fullName>
        <ecNumber evidence="7">2.6.1.1</ecNumber>
    </submittedName>
</protein>
<dbReference type="EMBL" id="JXSU01000007">
    <property type="protein sequence ID" value="KIS23953.1"/>
    <property type="molecule type" value="Genomic_DNA"/>
</dbReference>
<dbReference type="Pfam" id="PF00155">
    <property type="entry name" value="Aminotran_1_2"/>
    <property type="match status" value="1"/>
</dbReference>
<name>A0A0D0ZZH4_CLOBO</name>
<dbReference type="Proteomes" id="UP000032250">
    <property type="component" value="Unassembled WGS sequence"/>
</dbReference>
<dbReference type="SUPFAM" id="SSF53383">
    <property type="entry name" value="PLP-dependent transferases"/>
    <property type="match status" value="1"/>
</dbReference>
<evidence type="ECO:0000256" key="5">
    <source>
        <dbReference type="ARBA" id="ARBA00022898"/>
    </source>
</evidence>
<dbReference type="FunFam" id="3.40.640.10:FF:000033">
    <property type="entry name" value="Aspartate aminotransferase"/>
    <property type="match status" value="1"/>
</dbReference>
<dbReference type="InterPro" id="IPR015424">
    <property type="entry name" value="PyrdxlP-dep_Trfase"/>
</dbReference>
<dbReference type="Gene3D" id="3.40.640.10">
    <property type="entry name" value="Type I PLP-dependent aspartate aminotransferase-like (Major domain)"/>
    <property type="match status" value="1"/>
</dbReference>
<comment type="similarity">
    <text evidence="2">Belongs to the class-I pyridoxal-phosphate-dependent aminotransferase family.</text>
</comment>
<dbReference type="PANTHER" id="PTHR46383:SF1">
    <property type="entry name" value="ASPARTATE AMINOTRANSFERASE"/>
    <property type="match status" value="1"/>
</dbReference>
<dbReference type="InterPro" id="IPR050596">
    <property type="entry name" value="AspAT/PAT-like"/>
</dbReference>
<evidence type="ECO:0000313" key="7">
    <source>
        <dbReference type="EMBL" id="KIS23953.1"/>
    </source>
</evidence>
<organism evidence="7 8">
    <name type="scientific">Clostridium botulinum B2 450</name>
    <dbReference type="NCBI Taxonomy" id="1379739"/>
    <lineage>
        <taxon>Bacteria</taxon>
        <taxon>Bacillati</taxon>
        <taxon>Bacillota</taxon>
        <taxon>Clostridia</taxon>
        <taxon>Eubacteriales</taxon>
        <taxon>Clostridiaceae</taxon>
        <taxon>Clostridium</taxon>
    </lineage>
</organism>
<dbReference type="InterPro" id="IPR004839">
    <property type="entry name" value="Aminotransferase_I/II_large"/>
</dbReference>
<proteinExistence type="inferred from homology"/>
<dbReference type="NCBIfam" id="NF004975">
    <property type="entry name" value="PRK06348.1"/>
    <property type="match status" value="1"/>
</dbReference>
<accession>A0A0D0ZZH4</accession>
<feature type="domain" description="Aminotransferase class I/classII large" evidence="6">
    <location>
        <begin position="30"/>
        <end position="379"/>
    </location>
</feature>
<evidence type="ECO:0000259" key="6">
    <source>
        <dbReference type="Pfam" id="PF00155"/>
    </source>
</evidence>
<keyword evidence="5" id="KW-0663">Pyridoxal phosphate</keyword>
<dbReference type="HOGENOM" id="CLU_017584_4_3_9"/>
<comment type="cofactor">
    <cofactor evidence="1">
        <name>pyridoxal 5'-phosphate</name>
        <dbReference type="ChEBI" id="CHEBI:597326"/>
    </cofactor>
</comment>
<dbReference type="RefSeq" id="WP_003485597.1">
    <property type="nucleotide sequence ID" value="NZ_JXSU01000007.1"/>
</dbReference>
<evidence type="ECO:0000256" key="1">
    <source>
        <dbReference type="ARBA" id="ARBA00001933"/>
    </source>
</evidence>
<reference evidence="7 8" key="1">
    <citation type="submission" date="2014-06" db="EMBL/GenBank/DDBJ databases">
        <title>Genome characterization of distinct group I Clostridium botulinum lineages.</title>
        <authorList>
            <person name="Giordani F."/>
            <person name="Anselmo A."/>
            <person name="Fillo S."/>
            <person name="Palozzi A.M."/>
            <person name="Fortunato A."/>
            <person name="Gentile B."/>
            <person name="Ciammaruconi A."/>
            <person name="Anniballi F."/>
            <person name="De Medici D."/>
            <person name="Lista F."/>
        </authorList>
    </citation>
    <scope>NUCLEOTIDE SEQUENCE [LARGE SCALE GENOMIC DNA]</scope>
    <source>
        <strain evidence="7 8">B2 450</strain>
    </source>
</reference>
<dbReference type="InterPro" id="IPR015421">
    <property type="entry name" value="PyrdxlP-dep_Trfase_major"/>
</dbReference>
<evidence type="ECO:0000256" key="3">
    <source>
        <dbReference type="ARBA" id="ARBA00022576"/>
    </source>
</evidence>
<sequence>MKNKFLAYKYKENENNLMSETANLKKKFEDIIDLSLGDPDIITDKSIIQTAFKDTKKGYTRYSDPTGDKELIEGIINFYKKDRNITFKENEIMAVVGACHGMYLALQSIINPGEEVIVHSPYFTPYKEQIEMVGGKFIEFETLEDDEFNINPKKLEKLINSKTKAIVLNSPNNPTGAFFPKELLKEIAKIAIENDLVIISDEVYDGFTYWEDFCSIASLDGMKERTITLGSFSKDFCMTGWRIGYVAAPDYIINTMKNINEGICFSAPTISQRAAIYALKNRDNIVYKIKKEFKERMEYAYNRIESIAKLSAFKPKAGIYIFVNIKETGKSSEEFCDDLLNKAHIVAIPGKAFGKYGEGYIRIACTVGLEELEQAFDRIEKIL</sequence>
<dbReference type="EC" id="2.6.1.1" evidence="7"/>
<comment type="caution">
    <text evidence="7">The sequence shown here is derived from an EMBL/GenBank/DDBJ whole genome shotgun (WGS) entry which is preliminary data.</text>
</comment>
<dbReference type="PANTHER" id="PTHR46383">
    <property type="entry name" value="ASPARTATE AMINOTRANSFERASE"/>
    <property type="match status" value="1"/>
</dbReference>
<dbReference type="InterPro" id="IPR015422">
    <property type="entry name" value="PyrdxlP-dep_Trfase_small"/>
</dbReference>
<evidence type="ECO:0000313" key="8">
    <source>
        <dbReference type="Proteomes" id="UP000032250"/>
    </source>
</evidence>
<dbReference type="AlphaFoldDB" id="A0A0D0ZZH4"/>
<dbReference type="Gene3D" id="3.90.1150.10">
    <property type="entry name" value="Aspartate Aminotransferase, domain 1"/>
    <property type="match status" value="1"/>
</dbReference>
<dbReference type="GO" id="GO:0006520">
    <property type="term" value="P:amino acid metabolic process"/>
    <property type="evidence" value="ECO:0007669"/>
    <property type="project" value="InterPro"/>
</dbReference>
<keyword evidence="3 7" id="KW-0032">Aminotransferase</keyword>
<gene>
    <name evidence="7" type="ORF">N495_10220</name>
</gene>
<dbReference type="GO" id="GO:0030170">
    <property type="term" value="F:pyridoxal phosphate binding"/>
    <property type="evidence" value="ECO:0007669"/>
    <property type="project" value="InterPro"/>
</dbReference>
<dbReference type="CDD" id="cd00609">
    <property type="entry name" value="AAT_like"/>
    <property type="match status" value="1"/>
</dbReference>
<keyword evidence="4 7" id="KW-0808">Transferase</keyword>
<dbReference type="GO" id="GO:0004069">
    <property type="term" value="F:L-aspartate:2-oxoglutarate aminotransferase activity"/>
    <property type="evidence" value="ECO:0007669"/>
    <property type="project" value="UniProtKB-EC"/>
</dbReference>
<evidence type="ECO:0000256" key="4">
    <source>
        <dbReference type="ARBA" id="ARBA00022679"/>
    </source>
</evidence>
<evidence type="ECO:0000256" key="2">
    <source>
        <dbReference type="ARBA" id="ARBA00007441"/>
    </source>
</evidence>
<dbReference type="OrthoDB" id="9802328at2"/>
<dbReference type="PATRIC" id="fig|1379739.3.peg.2407"/>